<evidence type="ECO:0000313" key="3">
    <source>
        <dbReference type="Proteomes" id="UP001634007"/>
    </source>
</evidence>
<dbReference type="PANTHER" id="PTHR33919:SF11">
    <property type="entry name" value="EXPRESSED PROTEIN"/>
    <property type="match status" value="1"/>
</dbReference>
<feature type="transmembrane region" description="Helical" evidence="1">
    <location>
        <begin position="54"/>
        <end position="76"/>
    </location>
</feature>
<evidence type="ECO:0000256" key="1">
    <source>
        <dbReference type="SAM" id="Phobius"/>
    </source>
</evidence>
<dbReference type="EMBL" id="JBJKBG010000010">
    <property type="protein sequence ID" value="KAL3719054.1"/>
    <property type="molecule type" value="Genomic_DNA"/>
</dbReference>
<keyword evidence="3" id="KW-1185">Reference proteome</keyword>
<name>A0ABD3IXW2_EUCGL</name>
<proteinExistence type="predicted"/>
<accession>A0ABD3IXW2</accession>
<evidence type="ECO:0000313" key="2">
    <source>
        <dbReference type="EMBL" id="KAL3719054.1"/>
    </source>
</evidence>
<dbReference type="AlphaFoldDB" id="A0ABD3IXW2"/>
<sequence length="141" mass="15849">MAFRSKDLLRLLSSRLNQTAGFTTSTTPKMRAHALPIHSSEVGQVKKRMKKGDFVPVCMALGMITLSTSLGLYTAMRELKDSPTVWVRKSRRETLPEVVEPEVVVKEAEKFVNKSLFRKIAHLQEFDTGDSAIRSRLAARS</sequence>
<comment type="caution">
    <text evidence="2">The sequence shown here is derived from an EMBL/GenBank/DDBJ whole genome shotgun (WGS) entry which is preliminary data.</text>
</comment>
<gene>
    <name evidence="2" type="ORF">ACJRO7_004061</name>
</gene>
<protein>
    <submittedName>
        <fullName evidence="2">Uncharacterized protein</fullName>
    </submittedName>
</protein>
<keyword evidence="1" id="KW-1133">Transmembrane helix</keyword>
<dbReference type="PANTHER" id="PTHR33919">
    <property type="entry name" value="OS09G0127700 PROTEIN"/>
    <property type="match status" value="1"/>
</dbReference>
<dbReference type="Proteomes" id="UP001634007">
    <property type="component" value="Unassembled WGS sequence"/>
</dbReference>
<keyword evidence="1" id="KW-0472">Membrane</keyword>
<organism evidence="2 3">
    <name type="scientific">Eucalyptus globulus</name>
    <name type="common">Tasmanian blue gum</name>
    <dbReference type="NCBI Taxonomy" id="34317"/>
    <lineage>
        <taxon>Eukaryota</taxon>
        <taxon>Viridiplantae</taxon>
        <taxon>Streptophyta</taxon>
        <taxon>Embryophyta</taxon>
        <taxon>Tracheophyta</taxon>
        <taxon>Spermatophyta</taxon>
        <taxon>Magnoliopsida</taxon>
        <taxon>eudicotyledons</taxon>
        <taxon>Gunneridae</taxon>
        <taxon>Pentapetalae</taxon>
        <taxon>rosids</taxon>
        <taxon>malvids</taxon>
        <taxon>Myrtales</taxon>
        <taxon>Myrtaceae</taxon>
        <taxon>Myrtoideae</taxon>
        <taxon>Eucalypteae</taxon>
        <taxon>Eucalyptus</taxon>
    </lineage>
</organism>
<reference evidence="2 3" key="1">
    <citation type="submission" date="2024-11" db="EMBL/GenBank/DDBJ databases">
        <title>Chromosome-level genome assembly of Eucalyptus globulus Labill. provides insights into its genome evolution.</title>
        <authorList>
            <person name="Li X."/>
        </authorList>
    </citation>
    <scope>NUCLEOTIDE SEQUENCE [LARGE SCALE GENOMIC DNA]</scope>
    <source>
        <strain evidence="2">CL2024</strain>
        <tissue evidence="2">Fresh tender leaves</tissue>
    </source>
</reference>
<keyword evidence="1" id="KW-0812">Transmembrane</keyword>